<name>A0AAW0C8R6_9AGAR</name>
<dbReference type="PROSITE" id="PS01360">
    <property type="entry name" value="ZF_MYND_1"/>
    <property type="match status" value="1"/>
</dbReference>
<dbReference type="Pfam" id="PF01753">
    <property type="entry name" value="zf-MYND"/>
    <property type="match status" value="1"/>
</dbReference>
<dbReference type="InterPro" id="IPR002893">
    <property type="entry name" value="Znf_MYND"/>
</dbReference>
<comment type="caution">
    <text evidence="6">The sequence shown here is derived from an EMBL/GenBank/DDBJ whole genome shotgun (WGS) entry which is preliminary data.</text>
</comment>
<dbReference type="AlphaFoldDB" id="A0AAW0C8R6"/>
<proteinExistence type="predicted"/>
<dbReference type="GO" id="GO:0008270">
    <property type="term" value="F:zinc ion binding"/>
    <property type="evidence" value="ECO:0007669"/>
    <property type="project" value="UniProtKB-KW"/>
</dbReference>
<reference evidence="6 7" key="1">
    <citation type="journal article" date="2024" name="J Genomics">
        <title>Draft genome sequencing and assembly of Favolaschia claudopus CIRM-BRFM 2984 isolated from oak limbs.</title>
        <authorList>
            <person name="Navarro D."/>
            <person name="Drula E."/>
            <person name="Chaduli D."/>
            <person name="Cazenave R."/>
            <person name="Ahrendt S."/>
            <person name="Wang J."/>
            <person name="Lipzen A."/>
            <person name="Daum C."/>
            <person name="Barry K."/>
            <person name="Grigoriev I.V."/>
            <person name="Favel A."/>
            <person name="Rosso M.N."/>
            <person name="Martin F."/>
        </authorList>
    </citation>
    <scope>NUCLEOTIDE SEQUENCE [LARGE SCALE GENOMIC DNA]</scope>
    <source>
        <strain evidence="6 7">CIRM-BRFM 2984</strain>
    </source>
</reference>
<evidence type="ECO:0000256" key="1">
    <source>
        <dbReference type="ARBA" id="ARBA00022723"/>
    </source>
</evidence>
<evidence type="ECO:0000313" key="7">
    <source>
        <dbReference type="Proteomes" id="UP001362999"/>
    </source>
</evidence>
<accession>A0AAW0C8R6</accession>
<keyword evidence="2 4" id="KW-0863">Zinc-finger</keyword>
<evidence type="ECO:0000256" key="3">
    <source>
        <dbReference type="ARBA" id="ARBA00022833"/>
    </source>
</evidence>
<dbReference type="EMBL" id="JAWWNJ010000019">
    <property type="protein sequence ID" value="KAK7035784.1"/>
    <property type="molecule type" value="Genomic_DNA"/>
</dbReference>
<dbReference type="PROSITE" id="PS50865">
    <property type="entry name" value="ZF_MYND_2"/>
    <property type="match status" value="1"/>
</dbReference>
<evidence type="ECO:0000313" key="6">
    <source>
        <dbReference type="EMBL" id="KAK7035784.1"/>
    </source>
</evidence>
<evidence type="ECO:0000256" key="4">
    <source>
        <dbReference type="PROSITE-ProRule" id="PRU00134"/>
    </source>
</evidence>
<dbReference type="Gene3D" id="6.10.140.2220">
    <property type="match status" value="1"/>
</dbReference>
<sequence>MVCSNCMKRSGAAKCSRCKITAYCNRECQRAHWSAHKKHCKPHELSPQKLDLRFYINHDPPVLMQEDIPLILCSRDAPRELTSRWISNLVNTHEEGVLEKRAGPCTYCPEPGVALHTTLSVTLHQSPPTVLVVGQRLCQRNRFSPCAIMAEKTMQDGMKAPGFPGEPSDVYTV</sequence>
<keyword evidence="1" id="KW-0479">Metal-binding</keyword>
<organism evidence="6 7">
    <name type="scientific">Favolaschia claudopus</name>
    <dbReference type="NCBI Taxonomy" id="2862362"/>
    <lineage>
        <taxon>Eukaryota</taxon>
        <taxon>Fungi</taxon>
        <taxon>Dikarya</taxon>
        <taxon>Basidiomycota</taxon>
        <taxon>Agaricomycotina</taxon>
        <taxon>Agaricomycetes</taxon>
        <taxon>Agaricomycetidae</taxon>
        <taxon>Agaricales</taxon>
        <taxon>Marasmiineae</taxon>
        <taxon>Mycenaceae</taxon>
        <taxon>Favolaschia</taxon>
    </lineage>
</organism>
<dbReference type="Proteomes" id="UP001362999">
    <property type="component" value="Unassembled WGS sequence"/>
</dbReference>
<dbReference type="SUPFAM" id="SSF144232">
    <property type="entry name" value="HIT/MYND zinc finger-like"/>
    <property type="match status" value="1"/>
</dbReference>
<keyword evidence="7" id="KW-1185">Reference proteome</keyword>
<gene>
    <name evidence="6" type="ORF">R3P38DRAFT_2909014</name>
</gene>
<feature type="domain" description="MYND-type" evidence="5">
    <location>
        <begin position="3"/>
        <end position="40"/>
    </location>
</feature>
<evidence type="ECO:0000256" key="2">
    <source>
        <dbReference type="ARBA" id="ARBA00022771"/>
    </source>
</evidence>
<protein>
    <submittedName>
        <fullName evidence="6">Zinc finger MYND domain-containing protein 10</fullName>
    </submittedName>
</protein>
<keyword evidence="3" id="KW-0862">Zinc</keyword>
<evidence type="ECO:0000259" key="5">
    <source>
        <dbReference type="PROSITE" id="PS50865"/>
    </source>
</evidence>